<evidence type="ECO:0000313" key="3">
    <source>
        <dbReference type="Proteomes" id="UP001362999"/>
    </source>
</evidence>
<comment type="caution">
    <text evidence="2">The sequence shown here is derived from an EMBL/GenBank/DDBJ whole genome shotgun (WGS) entry which is preliminary data.</text>
</comment>
<dbReference type="Proteomes" id="UP001362999">
    <property type="component" value="Unassembled WGS sequence"/>
</dbReference>
<protein>
    <submittedName>
        <fullName evidence="2">Uncharacterized protein</fullName>
    </submittedName>
</protein>
<sequence length="388" mass="41021">MQEQECNTRILWFHLQGRTRGVEDSKVPRSRLTLIGASMAIDMNLSSRRTTNSTKEVYRSPYSTEGPNERNPPTQRAAARVRRNGSYVPRRRRVEESVKGEGYVPSSNACPFFRSLSLPSLSPPCALGRLSPPPIATRRTTRTLGRVGGAGKKTALGFRIAEEVDAGWPTHHPQVTILNGRAREGVGGQTRDAALATKHVDAVDDAAVVVGLETAESEVVEAPSGKEGIGSGRPCRVDKSSTAVDSMVPHCGEEVSRAREFEGRSLASRFALPKRVYRGGGLVDFAGVGGTCTERSVGGVGGVEEGVAKGRKARAGCGIESNVNEAGTGASRRVTGGVASGRRGLAKAGGLGTTSCGEEAVFSRYETASWPRDSGAAGGKRVRVDFKG</sequence>
<gene>
    <name evidence="2" type="ORF">R3P38DRAFT_3347197</name>
</gene>
<feature type="region of interest" description="Disordered" evidence="1">
    <location>
        <begin position="48"/>
        <end position="101"/>
    </location>
</feature>
<dbReference type="EMBL" id="JAWWNJ010000011">
    <property type="protein sequence ID" value="KAK7044942.1"/>
    <property type="molecule type" value="Genomic_DNA"/>
</dbReference>
<keyword evidence="3" id="KW-1185">Reference proteome</keyword>
<evidence type="ECO:0000256" key="1">
    <source>
        <dbReference type="SAM" id="MobiDB-lite"/>
    </source>
</evidence>
<organism evidence="2 3">
    <name type="scientific">Favolaschia claudopus</name>
    <dbReference type="NCBI Taxonomy" id="2862362"/>
    <lineage>
        <taxon>Eukaryota</taxon>
        <taxon>Fungi</taxon>
        <taxon>Dikarya</taxon>
        <taxon>Basidiomycota</taxon>
        <taxon>Agaricomycotina</taxon>
        <taxon>Agaricomycetes</taxon>
        <taxon>Agaricomycetidae</taxon>
        <taxon>Agaricales</taxon>
        <taxon>Marasmiineae</taxon>
        <taxon>Mycenaceae</taxon>
        <taxon>Favolaschia</taxon>
    </lineage>
</organism>
<feature type="compositionally biased region" description="Polar residues" evidence="1">
    <location>
        <begin position="48"/>
        <end position="74"/>
    </location>
</feature>
<proteinExistence type="predicted"/>
<accession>A0AAW0D106</accession>
<evidence type="ECO:0000313" key="2">
    <source>
        <dbReference type="EMBL" id="KAK7044942.1"/>
    </source>
</evidence>
<dbReference type="AlphaFoldDB" id="A0AAW0D106"/>
<reference evidence="2 3" key="1">
    <citation type="journal article" date="2024" name="J Genomics">
        <title>Draft genome sequencing and assembly of Favolaschia claudopus CIRM-BRFM 2984 isolated from oak limbs.</title>
        <authorList>
            <person name="Navarro D."/>
            <person name="Drula E."/>
            <person name="Chaduli D."/>
            <person name="Cazenave R."/>
            <person name="Ahrendt S."/>
            <person name="Wang J."/>
            <person name="Lipzen A."/>
            <person name="Daum C."/>
            <person name="Barry K."/>
            <person name="Grigoriev I.V."/>
            <person name="Favel A."/>
            <person name="Rosso M.N."/>
            <person name="Martin F."/>
        </authorList>
    </citation>
    <scope>NUCLEOTIDE SEQUENCE [LARGE SCALE GENOMIC DNA]</scope>
    <source>
        <strain evidence="2 3">CIRM-BRFM 2984</strain>
    </source>
</reference>
<name>A0AAW0D106_9AGAR</name>